<keyword evidence="1" id="KW-0732">Signal</keyword>
<gene>
    <name evidence="2" type="ORF">SAMN05421844_105160</name>
</gene>
<feature type="signal peptide" evidence="1">
    <location>
        <begin position="1"/>
        <end position="24"/>
    </location>
</feature>
<proteinExistence type="predicted"/>
<sequence length="115" mass="12767">MVFAQSLRMAALAAILLAPSLSFAQEETAETLPDFPGREETFGYCIACHSMTVVGRQGMDRARWDETLNWMAEKHGMPEPDPEMRKTLLDYLAQAFPPKAPAQNGGWVNPFAPKP</sequence>
<dbReference type="SUPFAM" id="SSF46626">
    <property type="entry name" value="Cytochrome c"/>
    <property type="match status" value="1"/>
</dbReference>
<protein>
    <recommendedName>
        <fullName evidence="4">Cytochrome c</fullName>
    </recommendedName>
</protein>
<reference evidence="2 3" key="1">
    <citation type="submission" date="2016-10" db="EMBL/GenBank/DDBJ databases">
        <authorList>
            <person name="Varghese N."/>
            <person name="Submissions S."/>
        </authorList>
    </citation>
    <scope>NUCLEOTIDE SEQUENCE [LARGE SCALE GENOMIC DNA]</scope>
    <source>
        <strain evidence="2 3">DSM 26672</strain>
    </source>
</reference>
<comment type="caution">
    <text evidence="2">The sequence shown here is derived from an EMBL/GenBank/DDBJ whole genome shotgun (WGS) entry which is preliminary data.</text>
</comment>
<feature type="chain" id="PRO_5047349802" description="Cytochrome c" evidence="1">
    <location>
        <begin position="25"/>
        <end position="115"/>
    </location>
</feature>
<evidence type="ECO:0008006" key="4">
    <source>
        <dbReference type="Google" id="ProtNLM"/>
    </source>
</evidence>
<dbReference type="Proteomes" id="UP000199468">
    <property type="component" value="Unassembled WGS sequence"/>
</dbReference>
<accession>A0ABY0P1J5</accession>
<dbReference type="EMBL" id="FNBZ01000005">
    <property type="protein sequence ID" value="SDG74852.1"/>
    <property type="molecule type" value="Genomic_DNA"/>
</dbReference>
<keyword evidence="3" id="KW-1185">Reference proteome</keyword>
<dbReference type="InterPro" id="IPR036909">
    <property type="entry name" value="Cyt_c-like_dom_sf"/>
</dbReference>
<dbReference type="Gene3D" id="1.10.760.10">
    <property type="entry name" value="Cytochrome c-like domain"/>
    <property type="match status" value="1"/>
</dbReference>
<organism evidence="2 3">
    <name type="scientific">Bosea robiniae</name>
    <dbReference type="NCBI Taxonomy" id="1036780"/>
    <lineage>
        <taxon>Bacteria</taxon>
        <taxon>Pseudomonadati</taxon>
        <taxon>Pseudomonadota</taxon>
        <taxon>Alphaproteobacteria</taxon>
        <taxon>Hyphomicrobiales</taxon>
        <taxon>Boseaceae</taxon>
        <taxon>Bosea</taxon>
    </lineage>
</organism>
<name>A0ABY0P1J5_9HYPH</name>
<evidence type="ECO:0000313" key="3">
    <source>
        <dbReference type="Proteomes" id="UP000199468"/>
    </source>
</evidence>
<evidence type="ECO:0000313" key="2">
    <source>
        <dbReference type="EMBL" id="SDG74852.1"/>
    </source>
</evidence>
<evidence type="ECO:0000256" key="1">
    <source>
        <dbReference type="SAM" id="SignalP"/>
    </source>
</evidence>